<dbReference type="InterPro" id="IPR002078">
    <property type="entry name" value="Sigma_54_int"/>
</dbReference>
<dbReference type="FunFam" id="3.40.50.300:FF:000006">
    <property type="entry name" value="DNA-binding transcriptional regulator NtrC"/>
    <property type="match status" value="1"/>
</dbReference>
<dbReference type="PROSITE" id="PS00675">
    <property type="entry name" value="SIGMA54_INTERACT_1"/>
    <property type="match status" value="1"/>
</dbReference>
<evidence type="ECO:0000256" key="7">
    <source>
        <dbReference type="SAM" id="MobiDB-lite"/>
    </source>
</evidence>
<dbReference type="SMART" id="SM00448">
    <property type="entry name" value="REC"/>
    <property type="match status" value="1"/>
</dbReference>
<dbReference type="PANTHER" id="PTHR32071:SF117">
    <property type="entry name" value="PTS-DEPENDENT DIHYDROXYACETONE KINASE OPERON REGULATORY PROTEIN-RELATED"/>
    <property type="match status" value="1"/>
</dbReference>
<dbReference type="InterPro" id="IPR002197">
    <property type="entry name" value="HTH_Fis"/>
</dbReference>
<comment type="caution">
    <text evidence="10">The sequence shown here is derived from an EMBL/GenBank/DDBJ whole genome shotgun (WGS) entry which is preliminary data.</text>
</comment>
<dbReference type="GO" id="GO:0006355">
    <property type="term" value="P:regulation of DNA-templated transcription"/>
    <property type="evidence" value="ECO:0007669"/>
    <property type="project" value="InterPro"/>
</dbReference>
<feature type="region of interest" description="Disordered" evidence="7">
    <location>
        <begin position="394"/>
        <end position="418"/>
    </location>
</feature>
<feature type="domain" description="Response regulatory" evidence="9">
    <location>
        <begin position="3"/>
        <end position="117"/>
    </location>
</feature>
<evidence type="ECO:0000256" key="1">
    <source>
        <dbReference type="ARBA" id="ARBA00022741"/>
    </source>
</evidence>
<evidence type="ECO:0000256" key="5">
    <source>
        <dbReference type="ARBA" id="ARBA00023163"/>
    </source>
</evidence>
<name>A0A538U4Y0_UNCEI</name>
<dbReference type="Pfam" id="PF00158">
    <property type="entry name" value="Sigma54_activat"/>
    <property type="match status" value="1"/>
</dbReference>
<dbReference type="PANTHER" id="PTHR32071">
    <property type="entry name" value="TRANSCRIPTIONAL REGULATORY PROTEIN"/>
    <property type="match status" value="1"/>
</dbReference>
<comment type="caution">
    <text evidence="6">Lacks conserved residue(s) required for the propagation of feature annotation.</text>
</comment>
<evidence type="ECO:0000256" key="3">
    <source>
        <dbReference type="ARBA" id="ARBA00023015"/>
    </source>
</evidence>
<dbReference type="InterPro" id="IPR001789">
    <property type="entry name" value="Sig_transdc_resp-reg_receiver"/>
</dbReference>
<dbReference type="Pfam" id="PF02954">
    <property type="entry name" value="HTH_8"/>
    <property type="match status" value="1"/>
</dbReference>
<feature type="compositionally biased region" description="Low complexity" evidence="7">
    <location>
        <begin position="394"/>
        <end position="411"/>
    </location>
</feature>
<dbReference type="EMBL" id="VBPA01000165">
    <property type="protein sequence ID" value="TMQ70954.1"/>
    <property type="molecule type" value="Genomic_DNA"/>
</dbReference>
<dbReference type="Proteomes" id="UP000319836">
    <property type="component" value="Unassembled WGS sequence"/>
</dbReference>
<keyword evidence="2" id="KW-0067">ATP-binding</keyword>
<dbReference type="SUPFAM" id="SSF46689">
    <property type="entry name" value="Homeodomain-like"/>
    <property type="match status" value="1"/>
</dbReference>
<dbReference type="PROSITE" id="PS50110">
    <property type="entry name" value="RESPONSE_REGULATORY"/>
    <property type="match status" value="1"/>
</dbReference>
<dbReference type="InterPro" id="IPR027417">
    <property type="entry name" value="P-loop_NTPase"/>
</dbReference>
<organism evidence="10 11">
    <name type="scientific">Eiseniibacteriota bacterium</name>
    <dbReference type="NCBI Taxonomy" id="2212470"/>
    <lineage>
        <taxon>Bacteria</taxon>
        <taxon>Candidatus Eiseniibacteriota</taxon>
    </lineage>
</organism>
<dbReference type="Gene3D" id="3.40.50.2300">
    <property type="match status" value="1"/>
</dbReference>
<dbReference type="InterPro" id="IPR058031">
    <property type="entry name" value="AAA_lid_NorR"/>
</dbReference>
<dbReference type="InterPro" id="IPR003593">
    <property type="entry name" value="AAA+_ATPase"/>
</dbReference>
<evidence type="ECO:0000313" key="10">
    <source>
        <dbReference type="EMBL" id="TMQ70954.1"/>
    </source>
</evidence>
<dbReference type="Pfam" id="PF25601">
    <property type="entry name" value="AAA_lid_14"/>
    <property type="match status" value="1"/>
</dbReference>
<evidence type="ECO:0000259" key="8">
    <source>
        <dbReference type="PROSITE" id="PS50045"/>
    </source>
</evidence>
<dbReference type="AlphaFoldDB" id="A0A538U4Y0"/>
<keyword evidence="4" id="KW-0238">DNA-binding</keyword>
<evidence type="ECO:0000256" key="6">
    <source>
        <dbReference type="PROSITE-ProRule" id="PRU00169"/>
    </source>
</evidence>
<feature type="domain" description="Sigma-54 factor interaction" evidence="8">
    <location>
        <begin position="142"/>
        <end position="371"/>
    </location>
</feature>
<dbReference type="Gene3D" id="1.10.10.60">
    <property type="entry name" value="Homeodomain-like"/>
    <property type="match status" value="1"/>
</dbReference>
<dbReference type="Gene3D" id="3.40.50.300">
    <property type="entry name" value="P-loop containing nucleotide triphosphate hydrolases"/>
    <property type="match status" value="1"/>
</dbReference>
<dbReference type="InterPro" id="IPR009057">
    <property type="entry name" value="Homeodomain-like_sf"/>
</dbReference>
<dbReference type="SUPFAM" id="SSF52172">
    <property type="entry name" value="CheY-like"/>
    <property type="match status" value="1"/>
</dbReference>
<dbReference type="GO" id="GO:0005524">
    <property type="term" value="F:ATP binding"/>
    <property type="evidence" value="ECO:0007669"/>
    <property type="project" value="UniProtKB-KW"/>
</dbReference>
<evidence type="ECO:0000313" key="11">
    <source>
        <dbReference type="Proteomes" id="UP000319836"/>
    </source>
</evidence>
<sequence length="460" mass="49892">MATILSLDSEPKVQEVLKSALKESGHRVVHHGTLGDGLRALGQDSFDLVVSSHELPDGTGIQLLSAMHEQGIDLPVIVTSPFSSIEQAVVSMRHGAADYVTKPLRAEAVRLAVTNAIELDRMRRINEDYRSVISSLRGTRAMVGHSRAFQRVMDVVASVAPTKATVLLEGESGTGKELFARAIHEKSPRAGEPMVTVNCAALPEGVVESSLFGHERGSFTGATGRMIGAFERADRGTLLLDEISEMRLELQPKLLRAIQEQEVERVGGRHTIRVDVRIVATTNRDLLAEVEAGRFRRDLYYRLNVVPIHTPPLRERMEDIPELVEHFVAKVAAEVGVKPPAIAPEALAMLASRPWSGNIRELANSVERAVILNRAPVLTSEAFEFAVARAAARGPAPGGTTASAPAPTGSPALPPETPLNLRTLERMAIARALETTGGRRNRAAQLLGISDRTLRNKLKR</sequence>
<dbReference type="InterPro" id="IPR025662">
    <property type="entry name" value="Sigma_54_int_dom_ATP-bd_1"/>
</dbReference>
<dbReference type="Pfam" id="PF00072">
    <property type="entry name" value="Response_reg"/>
    <property type="match status" value="1"/>
</dbReference>
<keyword evidence="3" id="KW-0805">Transcription regulation</keyword>
<dbReference type="GO" id="GO:0043565">
    <property type="term" value="F:sequence-specific DNA binding"/>
    <property type="evidence" value="ECO:0007669"/>
    <property type="project" value="InterPro"/>
</dbReference>
<accession>A0A538U4Y0</accession>
<evidence type="ECO:0000256" key="4">
    <source>
        <dbReference type="ARBA" id="ARBA00023125"/>
    </source>
</evidence>
<gene>
    <name evidence="10" type="ORF">E6K80_06985</name>
</gene>
<dbReference type="SMART" id="SM00382">
    <property type="entry name" value="AAA"/>
    <property type="match status" value="1"/>
</dbReference>
<protein>
    <submittedName>
        <fullName evidence="10">Sigma-54-dependent Fis family transcriptional regulator</fullName>
    </submittedName>
</protein>
<dbReference type="CDD" id="cd00009">
    <property type="entry name" value="AAA"/>
    <property type="match status" value="1"/>
</dbReference>
<dbReference type="CDD" id="cd00156">
    <property type="entry name" value="REC"/>
    <property type="match status" value="1"/>
</dbReference>
<dbReference type="GO" id="GO:0000160">
    <property type="term" value="P:phosphorelay signal transduction system"/>
    <property type="evidence" value="ECO:0007669"/>
    <property type="project" value="InterPro"/>
</dbReference>
<evidence type="ECO:0000259" key="9">
    <source>
        <dbReference type="PROSITE" id="PS50110"/>
    </source>
</evidence>
<proteinExistence type="predicted"/>
<keyword evidence="5" id="KW-0804">Transcription</keyword>
<dbReference type="Gene3D" id="1.10.8.60">
    <property type="match status" value="1"/>
</dbReference>
<dbReference type="PROSITE" id="PS50045">
    <property type="entry name" value="SIGMA54_INTERACT_4"/>
    <property type="match status" value="1"/>
</dbReference>
<dbReference type="SUPFAM" id="SSF52540">
    <property type="entry name" value="P-loop containing nucleoside triphosphate hydrolases"/>
    <property type="match status" value="1"/>
</dbReference>
<keyword evidence="1" id="KW-0547">Nucleotide-binding</keyword>
<dbReference type="PRINTS" id="PR01590">
    <property type="entry name" value="HTHFIS"/>
</dbReference>
<reference evidence="10 11" key="1">
    <citation type="journal article" date="2019" name="Nat. Microbiol.">
        <title>Mediterranean grassland soil C-N compound turnover is dependent on rainfall and depth, and is mediated by genomically divergent microorganisms.</title>
        <authorList>
            <person name="Diamond S."/>
            <person name="Andeer P.F."/>
            <person name="Li Z."/>
            <person name="Crits-Christoph A."/>
            <person name="Burstein D."/>
            <person name="Anantharaman K."/>
            <person name="Lane K.R."/>
            <person name="Thomas B.C."/>
            <person name="Pan C."/>
            <person name="Northen T.R."/>
            <person name="Banfield J.F."/>
        </authorList>
    </citation>
    <scope>NUCLEOTIDE SEQUENCE [LARGE SCALE GENOMIC DNA]</scope>
    <source>
        <strain evidence="10">WS_10</strain>
    </source>
</reference>
<evidence type="ECO:0000256" key="2">
    <source>
        <dbReference type="ARBA" id="ARBA00022840"/>
    </source>
</evidence>
<dbReference type="InterPro" id="IPR011006">
    <property type="entry name" value="CheY-like_superfamily"/>
</dbReference>